<evidence type="ECO:0000256" key="4">
    <source>
        <dbReference type="PIRSR" id="PIRSR606118-50"/>
    </source>
</evidence>
<dbReference type="Gene3D" id="3.40.50.1390">
    <property type="entry name" value="Resolvase, N-terminal catalytic domain"/>
    <property type="match status" value="1"/>
</dbReference>
<keyword evidence="2" id="KW-0238">DNA-binding</keyword>
<dbReference type="Pfam" id="PF07508">
    <property type="entry name" value="Recombinase"/>
    <property type="match status" value="1"/>
</dbReference>
<feature type="region of interest" description="Disordered" evidence="6">
    <location>
        <begin position="520"/>
        <end position="554"/>
    </location>
</feature>
<dbReference type="PROSITE" id="PS51736">
    <property type="entry name" value="RECOMBINASES_3"/>
    <property type="match status" value="1"/>
</dbReference>
<proteinExistence type="predicted"/>
<organism evidence="9">
    <name type="scientific">Dehalococcoides sp. enrichment culture clone PM_Dhc_01</name>
    <dbReference type="NCBI Taxonomy" id="1042173"/>
    <lineage>
        <taxon>Bacteria</taxon>
        <taxon>Bacillati</taxon>
        <taxon>Chloroflexota</taxon>
        <taxon>Dehalococcoidia</taxon>
        <taxon>Dehalococcoidales</taxon>
        <taxon>Dehalococcoidaceae</taxon>
        <taxon>Dehalococcoides</taxon>
        <taxon>environmental samples</taxon>
    </lineage>
</organism>
<keyword evidence="1" id="KW-0229">DNA integration</keyword>
<dbReference type="Pfam" id="PF00239">
    <property type="entry name" value="Resolvase"/>
    <property type="match status" value="1"/>
</dbReference>
<dbReference type="CDD" id="cd00338">
    <property type="entry name" value="Ser_Recombinase"/>
    <property type="match status" value="1"/>
</dbReference>
<feature type="compositionally biased region" description="Polar residues" evidence="6">
    <location>
        <begin position="521"/>
        <end position="530"/>
    </location>
</feature>
<dbReference type="SMART" id="SM00857">
    <property type="entry name" value="Resolvase"/>
    <property type="match status" value="1"/>
</dbReference>
<dbReference type="PROSITE" id="PS00397">
    <property type="entry name" value="RECOMBINASES_1"/>
    <property type="match status" value="1"/>
</dbReference>
<dbReference type="InterPro" id="IPR006119">
    <property type="entry name" value="Resolv_N"/>
</dbReference>
<dbReference type="GO" id="GO:0000150">
    <property type="term" value="F:DNA strand exchange activity"/>
    <property type="evidence" value="ECO:0007669"/>
    <property type="project" value="InterPro"/>
</dbReference>
<dbReference type="InterPro" id="IPR038109">
    <property type="entry name" value="DNA_bind_recomb_sf"/>
</dbReference>
<feature type="compositionally biased region" description="Basic and acidic residues" evidence="6">
    <location>
        <begin position="537"/>
        <end position="548"/>
    </location>
</feature>
<evidence type="ECO:0000256" key="6">
    <source>
        <dbReference type="SAM" id="MobiDB-lite"/>
    </source>
</evidence>
<protein>
    <submittedName>
        <fullName evidence="9">DsiB</fullName>
    </submittedName>
</protein>
<dbReference type="PANTHER" id="PTHR30461">
    <property type="entry name" value="DNA-INVERTASE FROM LAMBDOID PROPHAGE"/>
    <property type="match status" value="1"/>
</dbReference>
<sequence length="554" mass="62860">MLMNEAKRVVAYLRVSSVSQIDGYSLDAQERLFKELCKNRGWQIINIYREEGRSAHVDSINKRPVFRKLLDDVKKGQFDLVVVHTLDRWSRNLRIALESLGILGEFGVGLVSVSESNIDYSTPQGMFQMQMMGAFAQYGSESLSVHVKKGIEQRAVEGKHNGTIPFGYESCWEKSENGEKRRRCNPEHPGGIHIHRKEGKAVKELFKRYAIGTVTLSQLAKYLNDSGFKTRNTKKIEDACGNLTSGPKLFTGASVRGILHNPFYTGKIKHRDKLLPGLHKPLVTKKLFNMVQDTMKKNSGRSETLQSKPQREYLLKGLARCAYCGMPMWAQTYHNGRKYYREHKGSRSIDQCIAHGGTIPCEIVDKQMIELVSAIELKGTWLEEVLSIISLKDEVNRVAKEREQVTVKLKRMARAYIDGLLPDSEYSRQKKLLELNLESLVVPDYNASEEAGKLIMNLPSLWNKATLSEQRKLLVNMLDAVYIDFKKSKSIIAVKPKPPFKPIFQVAVSKKESKIRIVNEPFSNKPNGSSLFLVETGEGRTPRPEKVTQDLLQD</sequence>
<evidence type="ECO:0000256" key="1">
    <source>
        <dbReference type="ARBA" id="ARBA00022908"/>
    </source>
</evidence>
<feature type="active site" description="O-(5'-phospho-DNA)-serine intermediate" evidence="4 5">
    <location>
        <position position="16"/>
    </location>
</feature>
<dbReference type="AlphaFoldDB" id="F8V4A9"/>
<evidence type="ECO:0000259" key="7">
    <source>
        <dbReference type="PROSITE" id="PS51736"/>
    </source>
</evidence>
<dbReference type="SUPFAM" id="SSF53041">
    <property type="entry name" value="Resolvase-like"/>
    <property type="match status" value="1"/>
</dbReference>
<keyword evidence="3" id="KW-0233">DNA recombination</keyword>
<name>F8V4A9_9CHLR</name>
<dbReference type="GO" id="GO:0015074">
    <property type="term" value="P:DNA integration"/>
    <property type="evidence" value="ECO:0007669"/>
    <property type="project" value="UniProtKB-KW"/>
</dbReference>
<feature type="domain" description="Recombinase" evidence="8">
    <location>
        <begin position="165"/>
        <end position="302"/>
    </location>
</feature>
<evidence type="ECO:0000256" key="3">
    <source>
        <dbReference type="ARBA" id="ARBA00023172"/>
    </source>
</evidence>
<dbReference type="InterPro" id="IPR025827">
    <property type="entry name" value="Zn_ribbon_recom_dom"/>
</dbReference>
<dbReference type="PROSITE" id="PS51737">
    <property type="entry name" value="RECOMBINASE_DNA_BIND"/>
    <property type="match status" value="1"/>
</dbReference>
<dbReference type="InterPro" id="IPR011109">
    <property type="entry name" value="DNA_bind_recombinase_dom"/>
</dbReference>
<evidence type="ECO:0000256" key="5">
    <source>
        <dbReference type="PROSITE-ProRule" id="PRU10137"/>
    </source>
</evidence>
<evidence type="ECO:0000313" key="9">
    <source>
        <dbReference type="EMBL" id="AEI59440.1"/>
    </source>
</evidence>
<dbReference type="GO" id="GO:0003677">
    <property type="term" value="F:DNA binding"/>
    <property type="evidence" value="ECO:0007669"/>
    <property type="project" value="UniProtKB-KW"/>
</dbReference>
<dbReference type="PANTHER" id="PTHR30461:SF23">
    <property type="entry name" value="DNA RECOMBINASE-RELATED"/>
    <property type="match status" value="1"/>
</dbReference>
<accession>F8V4A9</accession>
<dbReference type="EMBL" id="JN034253">
    <property type="protein sequence ID" value="AEI59440.1"/>
    <property type="molecule type" value="Genomic_DNA"/>
</dbReference>
<reference evidence="9" key="1">
    <citation type="journal article" date="2011" name="BMC Genomics">
        <title>Site-Specific Mobilization of Vinyl Chloride Respiration Islands by a Mechanism Common in Dehalococcoides.</title>
        <authorList>
            <person name="McMurdie P.J."/>
            <person name="Hug L.A."/>
            <person name="Edwards E.A."/>
            <person name="Holmes S."/>
            <person name="Spormann A.M."/>
        </authorList>
    </citation>
    <scope>NUCLEOTIDE SEQUENCE</scope>
</reference>
<dbReference type="InterPro" id="IPR006118">
    <property type="entry name" value="Recombinase_CS"/>
</dbReference>
<evidence type="ECO:0000256" key="2">
    <source>
        <dbReference type="ARBA" id="ARBA00023125"/>
    </source>
</evidence>
<dbReference type="Gene3D" id="3.90.1750.20">
    <property type="entry name" value="Putative Large Serine Recombinase, Chain B, Domain 2"/>
    <property type="match status" value="1"/>
</dbReference>
<dbReference type="InterPro" id="IPR050639">
    <property type="entry name" value="SSR_resolvase"/>
</dbReference>
<feature type="domain" description="Resolvase/invertase-type recombinase catalytic" evidence="7">
    <location>
        <begin position="8"/>
        <end position="158"/>
    </location>
</feature>
<evidence type="ECO:0000259" key="8">
    <source>
        <dbReference type="PROSITE" id="PS51737"/>
    </source>
</evidence>
<dbReference type="Pfam" id="PF13408">
    <property type="entry name" value="Zn_ribbon_recom"/>
    <property type="match status" value="1"/>
</dbReference>
<dbReference type="InterPro" id="IPR036162">
    <property type="entry name" value="Resolvase-like_N_sf"/>
</dbReference>
<gene>
    <name evidence="9" type="primary">dsiB</name>
</gene>